<organism evidence="2 3">
    <name type="scientific">Azospirillum oryzae</name>
    <dbReference type="NCBI Taxonomy" id="286727"/>
    <lineage>
        <taxon>Bacteria</taxon>
        <taxon>Pseudomonadati</taxon>
        <taxon>Pseudomonadota</taxon>
        <taxon>Alphaproteobacteria</taxon>
        <taxon>Rhodospirillales</taxon>
        <taxon>Azospirillaceae</taxon>
        <taxon>Azospirillum</taxon>
    </lineage>
</organism>
<dbReference type="Pfam" id="PF13468">
    <property type="entry name" value="Glyoxalase_3"/>
    <property type="match status" value="1"/>
</dbReference>
<evidence type="ECO:0000313" key="3">
    <source>
        <dbReference type="Proteomes" id="UP000192936"/>
    </source>
</evidence>
<sequence length="301" mass="31712">MSIDGITGLDHLVIATRDLDAARDAYSRLGFTVTPRGHHTQLKSANHTILFPTGTYLELLGIEEQRPANAHYAAFLRQREGIAAIALKTPDARAAVGPLTAAGFPVSEPVDFGRPVELPGGARDANFTITQIDPAATPAGRVFLCQHHTPDLVWRPDQMEHANGATGLEALVIAAADPDAVAATYAKLLGGTVTDRGSARVVEPAHKSGEGRGDGQVPVLVATPERLNWAWTADPAFATAALPFFAGFVLRVADPVKTQQALQKSKFPTVVGEGVLRVGSASACGAMIAFAQDFDLNSLIP</sequence>
<dbReference type="PROSITE" id="PS51819">
    <property type="entry name" value="VOC"/>
    <property type="match status" value="1"/>
</dbReference>
<dbReference type="Gene3D" id="3.10.180.10">
    <property type="entry name" value="2,3-Dihydroxybiphenyl 1,2-Dioxygenase, domain 1"/>
    <property type="match status" value="1"/>
</dbReference>
<gene>
    <name evidence="2" type="ORF">SAMN02982917_4661</name>
</gene>
<name>A0A1X7H095_9PROT</name>
<dbReference type="OrthoDB" id="9812467at2"/>
<dbReference type="PANTHER" id="PTHR40265">
    <property type="entry name" value="BLL2707 PROTEIN"/>
    <property type="match status" value="1"/>
</dbReference>
<dbReference type="SUPFAM" id="SSF54593">
    <property type="entry name" value="Glyoxalase/Bleomycin resistance protein/Dihydroxybiphenyl dioxygenase"/>
    <property type="match status" value="2"/>
</dbReference>
<dbReference type="AlphaFoldDB" id="A0A1X7H095"/>
<accession>A0A1X7H095</accession>
<proteinExistence type="predicted"/>
<protein>
    <submittedName>
        <fullName evidence="2">Glyoxalase-like domain-containing protein</fullName>
    </submittedName>
</protein>
<dbReference type="Proteomes" id="UP000192936">
    <property type="component" value="Unassembled WGS sequence"/>
</dbReference>
<dbReference type="InterPro" id="IPR029068">
    <property type="entry name" value="Glyas_Bleomycin-R_OHBP_Dase"/>
</dbReference>
<evidence type="ECO:0000313" key="2">
    <source>
        <dbReference type="EMBL" id="SMF77205.1"/>
    </source>
</evidence>
<evidence type="ECO:0000259" key="1">
    <source>
        <dbReference type="PROSITE" id="PS51819"/>
    </source>
</evidence>
<dbReference type="STRING" id="286727.SAMN02982917_4661"/>
<dbReference type="RefSeq" id="WP_085089538.1">
    <property type="nucleotide sequence ID" value="NZ_FXAK01000007.1"/>
</dbReference>
<dbReference type="PANTHER" id="PTHR40265:SF1">
    <property type="entry name" value="GLYOXALASE-LIKE DOMAIN-CONTAINING PROTEIN"/>
    <property type="match status" value="1"/>
</dbReference>
<feature type="domain" description="VOC" evidence="1">
    <location>
        <begin position="8"/>
        <end position="148"/>
    </location>
</feature>
<reference evidence="2 3" key="1">
    <citation type="submission" date="2017-04" db="EMBL/GenBank/DDBJ databases">
        <authorList>
            <person name="Afonso C.L."/>
            <person name="Miller P.J."/>
            <person name="Scott M.A."/>
            <person name="Spackman E."/>
            <person name="Goraichik I."/>
            <person name="Dimitrov K.M."/>
            <person name="Suarez D.L."/>
            <person name="Swayne D.E."/>
        </authorList>
    </citation>
    <scope>NUCLEOTIDE SEQUENCE [LARGE SCALE GENOMIC DNA]</scope>
    <source>
        <strain evidence="2 3">A2P</strain>
    </source>
</reference>
<dbReference type="InterPro" id="IPR037523">
    <property type="entry name" value="VOC_core"/>
</dbReference>
<dbReference type="EMBL" id="FXAK01000007">
    <property type="protein sequence ID" value="SMF77205.1"/>
    <property type="molecule type" value="Genomic_DNA"/>
</dbReference>
<dbReference type="InterPro" id="IPR025870">
    <property type="entry name" value="Glyoxalase-like_dom"/>
</dbReference>